<reference evidence="4 5" key="1">
    <citation type="journal article" date="2011" name="Proc. Natl. Acad. Sci. U.S.A.">
        <title>Genome and transcriptome analyses of the mountain pine beetle-fungal symbiont Grosmannia clavigera, a lodgepole pine pathogen.</title>
        <authorList>
            <person name="DiGuistini S."/>
            <person name="Wang Y."/>
            <person name="Liao N.Y."/>
            <person name="Taylor G."/>
            <person name="Tanguay P."/>
            <person name="Feau N."/>
            <person name="Henrissat B."/>
            <person name="Chan S.K."/>
            <person name="Hesse-Orce U."/>
            <person name="Alamouti S.M."/>
            <person name="Tsui C.K.M."/>
            <person name="Docking R.T."/>
            <person name="Levasseur A."/>
            <person name="Haridas S."/>
            <person name="Robertson G."/>
            <person name="Birol I."/>
            <person name="Holt R.A."/>
            <person name="Marra M.A."/>
            <person name="Hamelin R.C."/>
            <person name="Hirst M."/>
            <person name="Jones S.J.M."/>
            <person name="Bohlmann J."/>
            <person name="Breuil C."/>
        </authorList>
    </citation>
    <scope>NUCLEOTIDE SEQUENCE [LARGE SCALE GENOMIC DNA]</scope>
    <source>
        <strain evidence="5">kw1407 / UAMH 11150</strain>
    </source>
</reference>
<protein>
    <submittedName>
        <fullName evidence="4">Uncharacterized protein</fullName>
    </submittedName>
</protein>
<dbReference type="STRING" id="655863.F0X775"/>
<feature type="transmembrane region" description="Helical" evidence="2">
    <location>
        <begin position="242"/>
        <end position="267"/>
    </location>
</feature>
<gene>
    <name evidence="4" type="ORF">CMQ_6862</name>
</gene>
<dbReference type="HOGENOM" id="CLU_041702_0_1_1"/>
<organism evidence="5">
    <name type="scientific">Grosmannia clavigera (strain kw1407 / UAMH 11150)</name>
    <name type="common">Blue stain fungus</name>
    <name type="synonym">Graphiocladiella clavigera</name>
    <dbReference type="NCBI Taxonomy" id="655863"/>
    <lineage>
        <taxon>Eukaryota</taxon>
        <taxon>Fungi</taxon>
        <taxon>Dikarya</taxon>
        <taxon>Ascomycota</taxon>
        <taxon>Pezizomycotina</taxon>
        <taxon>Sordariomycetes</taxon>
        <taxon>Sordariomycetidae</taxon>
        <taxon>Ophiostomatales</taxon>
        <taxon>Ophiostomataceae</taxon>
        <taxon>Leptographium</taxon>
    </lineage>
</organism>
<keyword evidence="2" id="KW-0812">Transmembrane</keyword>
<proteinExistence type="predicted"/>
<feature type="chain" id="PRO_5003263762" evidence="3">
    <location>
        <begin position="22"/>
        <end position="432"/>
    </location>
</feature>
<evidence type="ECO:0000256" key="3">
    <source>
        <dbReference type="SAM" id="SignalP"/>
    </source>
</evidence>
<evidence type="ECO:0000313" key="5">
    <source>
        <dbReference type="Proteomes" id="UP000007796"/>
    </source>
</evidence>
<keyword evidence="5" id="KW-1185">Reference proteome</keyword>
<keyword evidence="3" id="KW-0732">Signal</keyword>
<dbReference type="GeneID" id="25980342"/>
<evidence type="ECO:0000256" key="1">
    <source>
        <dbReference type="SAM" id="MobiDB-lite"/>
    </source>
</evidence>
<evidence type="ECO:0000313" key="4">
    <source>
        <dbReference type="EMBL" id="EFX06541.1"/>
    </source>
</evidence>
<feature type="compositionally biased region" description="Low complexity" evidence="1">
    <location>
        <begin position="196"/>
        <end position="236"/>
    </location>
</feature>
<accession>F0X775</accession>
<dbReference type="OrthoDB" id="5347452at2759"/>
<dbReference type="RefSeq" id="XP_014176023.1">
    <property type="nucleotide sequence ID" value="XM_014320548.1"/>
</dbReference>
<evidence type="ECO:0000256" key="2">
    <source>
        <dbReference type="SAM" id="Phobius"/>
    </source>
</evidence>
<sequence length="432" mass="44475">MASALLCAAVWAVAVPVSVQAAVALQQARATVTAELAADGISPVPTPGPDLRALLRRQHSAATTVYFAEDNTCGFLTGREDNAYTCNDQLAQCAIITVSQLGLIGCCDGHDCGGFHLDCVDFDSYWSSDDGCDSSCQTDMLTLKCSDVDTPYCNTASINGGTTLQVYGYFCDAQDISTVQPIMTTYAGEADDRSFSPSVLSDVSSTDPSDDPSPSTSTTPHPSSSPSSSPAPATKSAKKSNVGAIAGGTVGGVAALALLGLAIALIMRSRRKDVQMQTQMMQPPPLQPQMQQQLPPQPPPPGPSPSMQKMPEYAVTPQQPQYPGSPGLPAYSQPNYAQPIYTAAGQVPPVRTGSASPLSPDYNRMSSISGMSTGTSAVGPISPQTTGHTMATVVPNGGAGAGAGVPPTIHEAGGDTVGATSDNHHGQMHELA</sequence>
<dbReference type="EMBL" id="GL629729">
    <property type="protein sequence ID" value="EFX06541.1"/>
    <property type="molecule type" value="Genomic_DNA"/>
</dbReference>
<dbReference type="AlphaFoldDB" id="F0X775"/>
<feature type="region of interest" description="Disordered" evidence="1">
    <location>
        <begin position="192"/>
        <end position="236"/>
    </location>
</feature>
<dbReference type="eggNOG" id="ENOG502SSWB">
    <property type="taxonomic scope" value="Eukaryota"/>
</dbReference>
<feature type="compositionally biased region" description="Pro residues" evidence="1">
    <location>
        <begin position="295"/>
        <end position="304"/>
    </location>
</feature>
<keyword evidence="2" id="KW-1133">Transmembrane helix</keyword>
<feature type="region of interest" description="Disordered" evidence="1">
    <location>
        <begin position="274"/>
        <end position="311"/>
    </location>
</feature>
<dbReference type="InParanoid" id="F0X775"/>
<name>F0X775_GROCL</name>
<feature type="signal peptide" evidence="3">
    <location>
        <begin position="1"/>
        <end position="21"/>
    </location>
</feature>
<keyword evidence="2" id="KW-0472">Membrane</keyword>
<dbReference type="Proteomes" id="UP000007796">
    <property type="component" value="Unassembled WGS sequence"/>
</dbReference>